<keyword evidence="3" id="KW-1185">Reference proteome</keyword>
<organism evidence="2 3">
    <name type="scientific">Pseudogracilibacillus auburnensis</name>
    <dbReference type="NCBI Taxonomy" id="1494959"/>
    <lineage>
        <taxon>Bacteria</taxon>
        <taxon>Bacillati</taxon>
        <taxon>Bacillota</taxon>
        <taxon>Bacilli</taxon>
        <taxon>Bacillales</taxon>
        <taxon>Bacillaceae</taxon>
        <taxon>Pseudogracilibacillus</taxon>
    </lineage>
</organism>
<evidence type="ECO:0000313" key="2">
    <source>
        <dbReference type="EMBL" id="PXW79986.1"/>
    </source>
</evidence>
<protein>
    <submittedName>
        <fullName evidence="2">Uncharacterized protein</fullName>
    </submittedName>
</protein>
<evidence type="ECO:0000256" key="1">
    <source>
        <dbReference type="SAM" id="Phobius"/>
    </source>
</evidence>
<dbReference type="Proteomes" id="UP000247978">
    <property type="component" value="Unassembled WGS sequence"/>
</dbReference>
<sequence>MDVLVNSGFIVLFLTLLVGSISYVVNDINATPLEKKLKTNFEKIKVFSSLAFIIALVIVVITLIVMLFKGEMEETPIVTFLLAVIVILIIIFVVVFIYIVIVDYLFSKYRAKKFDFFVILNDGSEWKIIRVTGSNYLLIKCDQKEEYRLIKDYDNLSIRAIEIEKTKRK</sequence>
<dbReference type="EMBL" id="QJJQ01000035">
    <property type="protein sequence ID" value="PXW79986.1"/>
    <property type="molecule type" value="Genomic_DNA"/>
</dbReference>
<keyword evidence="1" id="KW-1133">Transmembrane helix</keyword>
<keyword evidence="1" id="KW-0812">Transmembrane</keyword>
<feature type="transmembrane region" description="Helical" evidence="1">
    <location>
        <begin position="80"/>
        <end position="106"/>
    </location>
</feature>
<dbReference type="RefSeq" id="WP_110397689.1">
    <property type="nucleotide sequence ID" value="NZ_QJJQ01000035.1"/>
</dbReference>
<gene>
    <name evidence="2" type="ORF">DFR56_1353</name>
</gene>
<proteinExistence type="predicted"/>
<comment type="caution">
    <text evidence="2">The sequence shown here is derived from an EMBL/GenBank/DDBJ whole genome shotgun (WGS) entry which is preliminary data.</text>
</comment>
<reference evidence="2 3" key="1">
    <citation type="submission" date="2018-05" db="EMBL/GenBank/DDBJ databases">
        <title>Genomic Encyclopedia of Type Strains, Phase IV (KMG-IV): sequencing the most valuable type-strain genomes for metagenomic binning, comparative biology and taxonomic classification.</title>
        <authorList>
            <person name="Goeker M."/>
        </authorList>
    </citation>
    <scope>NUCLEOTIDE SEQUENCE [LARGE SCALE GENOMIC DNA]</scope>
    <source>
        <strain evidence="2 3">DSM 28556</strain>
    </source>
</reference>
<keyword evidence="1" id="KW-0472">Membrane</keyword>
<accession>A0A2V3VDV0</accession>
<name>A0A2V3VDV0_9BACI</name>
<dbReference type="AlphaFoldDB" id="A0A2V3VDV0"/>
<feature type="transmembrane region" description="Helical" evidence="1">
    <location>
        <begin position="46"/>
        <end position="68"/>
    </location>
</feature>
<feature type="transmembrane region" description="Helical" evidence="1">
    <location>
        <begin position="6"/>
        <end position="25"/>
    </location>
</feature>
<evidence type="ECO:0000313" key="3">
    <source>
        <dbReference type="Proteomes" id="UP000247978"/>
    </source>
</evidence>